<feature type="chain" id="PRO_5016245489" description="DUF2190 domain-containing protein" evidence="1">
    <location>
        <begin position="28"/>
        <end position="126"/>
    </location>
</feature>
<keyword evidence="3" id="KW-1185">Reference proteome</keyword>
<dbReference type="AlphaFoldDB" id="A0A317PDJ1"/>
<dbReference type="EMBL" id="QGTR01000006">
    <property type="protein sequence ID" value="PWV97715.1"/>
    <property type="molecule type" value="Genomic_DNA"/>
</dbReference>
<comment type="caution">
    <text evidence="2">The sequence shown here is derived from an EMBL/GenBank/DDBJ whole genome shotgun (WGS) entry which is preliminary data.</text>
</comment>
<feature type="signal peptide" evidence="1">
    <location>
        <begin position="1"/>
        <end position="27"/>
    </location>
</feature>
<evidence type="ECO:0000256" key="1">
    <source>
        <dbReference type="SAM" id="SignalP"/>
    </source>
</evidence>
<dbReference type="RefSeq" id="WP_110034007.1">
    <property type="nucleotide sequence ID" value="NZ_QGTR01000006.1"/>
</dbReference>
<sequence length="126" mass="12444">MTPILIKSFFASAAIAGYRIVAFSGTAANVTTATSATSPSIGVSERMGAPIGGMVDVVQVGGYELELGGTVTAGDPLTADANGKGIKALPVAGSAIRVVCFAQSDGFAGDIIPILLAPSIISHPAP</sequence>
<gene>
    <name evidence="2" type="ORF">DFR52_106240</name>
</gene>
<protein>
    <recommendedName>
        <fullName evidence="4">DUF2190 domain-containing protein</fullName>
    </recommendedName>
</protein>
<organism evidence="2 3">
    <name type="scientific">Hoeflea marina</name>
    <dbReference type="NCBI Taxonomy" id="274592"/>
    <lineage>
        <taxon>Bacteria</taxon>
        <taxon>Pseudomonadati</taxon>
        <taxon>Pseudomonadota</taxon>
        <taxon>Alphaproteobacteria</taxon>
        <taxon>Hyphomicrobiales</taxon>
        <taxon>Rhizobiaceae</taxon>
        <taxon>Hoeflea</taxon>
    </lineage>
</organism>
<evidence type="ECO:0008006" key="4">
    <source>
        <dbReference type="Google" id="ProtNLM"/>
    </source>
</evidence>
<name>A0A317PDJ1_9HYPH</name>
<dbReference type="OrthoDB" id="7860129at2"/>
<accession>A0A317PDJ1</accession>
<keyword evidence="1" id="KW-0732">Signal</keyword>
<evidence type="ECO:0000313" key="3">
    <source>
        <dbReference type="Proteomes" id="UP000246352"/>
    </source>
</evidence>
<dbReference type="Proteomes" id="UP000246352">
    <property type="component" value="Unassembled WGS sequence"/>
</dbReference>
<reference evidence="2 3" key="1">
    <citation type="submission" date="2018-05" db="EMBL/GenBank/DDBJ databases">
        <title>Genomic Encyclopedia of Type Strains, Phase IV (KMG-IV): sequencing the most valuable type-strain genomes for metagenomic binning, comparative biology and taxonomic classification.</title>
        <authorList>
            <person name="Goeker M."/>
        </authorList>
    </citation>
    <scope>NUCLEOTIDE SEQUENCE [LARGE SCALE GENOMIC DNA]</scope>
    <source>
        <strain evidence="2 3">DSM 16791</strain>
    </source>
</reference>
<evidence type="ECO:0000313" key="2">
    <source>
        <dbReference type="EMBL" id="PWV97715.1"/>
    </source>
</evidence>
<proteinExistence type="predicted"/>